<dbReference type="InterPro" id="IPR003594">
    <property type="entry name" value="HATPase_dom"/>
</dbReference>
<dbReference type="AlphaFoldDB" id="A0A098EKA0"/>
<dbReference type="Pfam" id="PF02518">
    <property type="entry name" value="HATPase_c"/>
    <property type="match status" value="1"/>
</dbReference>
<sequence length="340" mass="38606">MFLRFLRDRMSWIFFIIFVLGAIDLLLWLDPGIDVAASSILYMNALVIVSLVCFILWRYFKETAYVKELASMDETNGMDWVEALPDAGFKQEEIINDLLIEKGMQFAAQLEEVRKNSMIQGDYTAAWVHEAKAPLTAMKLIIDSNRDMPAASRIEAEWLRIYLLIDQQLYISRLPTLESDYALEEVELKELVSAEIRELMSWCLEKNVEVEMDGLEQSVITDRKWSRFALRQILSNAVKYSPDSGTIAISVRTEESGHTVLMVKDQGQGIAPHDLPRIFDKGFTGSTGRIQNAATGLGLYLAKMVAEKIGIQLNAKSELAKGTTMELAFSMENEFDHIRK</sequence>
<dbReference type="OrthoDB" id="9780487at2"/>
<dbReference type="GO" id="GO:0004721">
    <property type="term" value="F:phosphoprotein phosphatase activity"/>
    <property type="evidence" value="ECO:0007669"/>
    <property type="project" value="TreeGrafter"/>
</dbReference>
<dbReference type="Gene3D" id="3.30.565.10">
    <property type="entry name" value="Histidine kinase-like ATPase, C-terminal domain"/>
    <property type="match status" value="1"/>
</dbReference>
<dbReference type="PRINTS" id="PR00344">
    <property type="entry name" value="BCTRLSENSOR"/>
</dbReference>
<dbReference type="STRING" id="1499687.BN1080_01683"/>
<dbReference type="EC" id="2.7.13.3" evidence="3"/>
<dbReference type="InterPro" id="IPR005467">
    <property type="entry name" value="His_kinase_dom"/>
</dbReference>
<dbReference type="PANTHER" id="PTHR45453">
    <property type="entry name" value="PHOSPHATE REGULON SENSOR PROTEIN PHOR"/>
    <property type="match status" value="1"/>
</dbReference>
<evidence type="ECO:0000256" key="1">
    <source>
        <dbReference type="ARBA" id="ARBA00000085"/>
    </source>
</evidence>
<dbReference type="PROSITE" id="PS50109">
    <property type="entry name" value="HIS_KIN"/>
    <property type="match status" value="1"/>
</dbReference>
<keyword evidence="4" id="KW-1003">Cell membrane</keyword>
<evidence type="ECO:0000256" key="13">
    <source>
        <dbReference type="SAM" id="Phobius"/>
    </source>
</evidence>
<dbReference type="SUPFAM" id="SSF47384">
    <property type="entry name" value="Homodimeric domain of signal transducing histidine kinase"/>
    <property type="match status" value="1"/>
</dbReference>
<evidence type="ECO:0000256" key="11">
    <source>
        <dbReference type="ARBA" id="ARBA00023012"/>
    </source>
</evidence>
<evidence type="ECO:0000313" key="16">
    <source>
        <dbReference type="Proteomes" id="UP000043699"/>
    </source>
</evidence>
<comment type="catalytic activity">
    <reaction evidence="1">
        <text>ATP + protein L-histidine = ADP + protein N-phospho-L-histidine.</text>
        <dbReference type="EC" id="2.7.13.3"/>
    </reaction>
</comment>
<dbReference type="GO" id="GO:0016036">
    <property type="term" value="P:cellular response to phosphate starvation"/>
    <property type="evidence" value="ECO:0007669"/>
    <property type="project" value="TreeGrafter"/>
</dbReference>
<dbReference type="InterPro" id="IPR036097">
    <property type="entry name" value="HisK_dim/P_sf"/>
</dbReference>
<evidence type="ECO:0000313" key="15">
    <source>
        <dbReference type="EMBL" id="CEG22748.1"/>
    </source>
</evidence>
<evidence type="ECO:0000259" key="14">
    <source>
        <dbReference type="PROSITE" id="PS50109"/>
    </source>
</evidence>
<keyword evidence="8 15" id="KW-0418">Kinase</keyword>
<keyword evidence="9" id="KW-0067">ATP-binding</keyword>
<dbReference type="InterPro" id="IPR050351">
    <property type="entry name" value="BphY/WalK/GraS-like"/>
</dbReference>
<comment type="subcellular location">
    <subcellularLocation>
        <location evidence="2">Cell membrane</location>
        <topology evidence="2">Multi-pass membrane protein</topology>
    </subcellularLocation>
</comment>
<evidence type="ECO:0000256" key="8">
    <source>
        <dbReference type="ARBA" id="ARBA00022777"/>
    </source>
</evidence>
<dbReference type="SMART" id="SM00387">
    <property type="entry name" value="HATPase_c"/>
    <property type="match status" value="1"/>
</dbReference>
<keyword evidence="16" id="KW-1185">Reference proteome</keyword>
<evidence type="ECO:0000256" key="7">
    <source>
        <dbReference type="ARBA" id="ARBA00022741"/>
    </source>
</evidence>
<gene>
    <name evidence="15" type="primary">graS_1</name>
    <name evidence="15" type="ORF">BN1080_01683</name>
</gene>
<evidence type="ECO:0000256" key="10">
    <source>
        <dbReference type="ARBA" id="ARBA00022989"/>
    </source>
</evidence>
<keyword evidence="6 13" id="KW-0812">Transmembrane</keyword>
<evidence type="ECO:0000256" key="5">
    <source>
        <dbReference type="ARBA" id="ARBA00022679"/>
    </source>
</evidence>
<evidence type="ECO:0000256" key="6">
    <source>
        <dbReference type="ARBA" id="ARBA00022692"/>
    </source>
</evidence>
<dbReference type="SUPFAM" id="SSF55874">
    <property type="entry name" value="ATPase domain of HSP90 chaperone/DNA topoisomerase II/histidine kinase"/>
    <property type="match status" value="1"/>
</dbReference>
<protein>
    <recommendedName>
        <fullName evidence="3">histidine kinase</fullName>
        <ecNumber evidence="3">2.7.13.3</ecNumber>
    </recommendedName>
</protein>
<dbReference type="InterPro" id="IPR036890">
    <property type="entry name" value="HATPase_C_sf"/>
</dbReference>
<dbReference type="InterPro" id="IPR004358">
    <property type="entry name" value="Sig_transdc_His_kin-like_C"/>
</dbReference>
<keyword evidence="5" id="KW-0808">Transferase</keyword>
<reference evidence="15 16" key="1">
    <citation type="submission" date="2014-09" db="EMBL/GenBank/DDBJ databases">
        <authorList>
            <person name="Urmite Genomes Urmite Genomes"/>
        </authorList>
    </citation>
    <scope>NUCLEOTIDE SEQUENCE [LARGE SCALE GENOMIC DNA]</scope>
    <source>
        <strain evidence="15 16">ES2</strain>
    </source>
</reference>
<accession>A0A098EKA0</accession>
<keyword evidence="12 13" id="KW-0472">Membrane</keyword>
<evidence type="ECO:0000256" key="3">
    <source>
        <dbReference type="ARBA" id="ARBA00012438"/>
    </source>
</evidence>
<evidence type="ECO:0000256" key="12">
    <source>
        <dbReference type="ARBA" id="ARBA00023136"/>
    </source>
</evidence>
<proteinExistence type="predicted"/>
<evidence type="ECO:0000256" key="2">
    <source>
        <dbReference type="ARBA" id="ARBA00004651"/>
    </source>
</evidence>
<keyword evidence="10 13" id="KW-1133">Transmembrane helix</keyword>
<organism evidence="15 16">
    <name type="scientific">Planococcus massiliensis</name>
    <dbReference type="NCBI Taxonomy" id="1499687"/>
    <lineage>
        <taxon>Bacteria</taxon>
        <taxon>Bacillati</taxon>
        <taxon>Bacillota</taxon>
        <taxon>Bacilli</taxon>
        <taxon>Bacillales</taxon>
        <taxon>Caryophanaceae</taxon>
        <taxon>Planococcus</taxon>
    </lineage>
</organism>
<feature type="transmembrane region" description="Helical" evidence="13">
    <location>
        <begin position="12"/>
        <end position="29"/>
    </location>
</feature>
<feature type="domain" description="Histidine kinase" evidence="14">
    <location>
        <begin position="126"/>
        <end position="333"/>
    </location>
</feature>
<dbReference type="GO" id="GO:0005524">
    <property type="term" value="F:ATP binding"/>
    <property type="evidence" value="ECO:0007669"/>
    <property type="project" value="UniProtKB-KW"/>
</dbReference>
<dbReference type="GO" id="GO:0005886">
    <property type="term" value="C:plasma membrane"/>
    <property type="evidence" value="ECO:0007669"/>
    <property type="project" value="UniProtKB-SubCell"/>
</dbReference>
<dbReference type="RefSeq" id="WP_052651578.1">
    <property type="nucleotide sequence ID" value="NZ_CCXS01000001.1"/>
</dbReference>
<dbReference type="PANTHER" id="PTHR45453:SF2">
    <property type="entry name" value="HISTIDINE KINASE"/>
    <property type="match status" value="1"/>
</dbReference>
<dbReference type="EMBL" id="CCXS01000001">
    <property type="protein sequence ID" value="CEG22748.1"/>
    <property type="molecule type" value="Genomic_DNA"/>
</dbReference>
<name>A0A098EKA0_9BACL</name>
<evidence type="ECO:0000256" key="4">
    <source>
        <dbReference type="ARBA" id="ARBA00022475"/>
    </source>
</evidence>
<dbReference type="Proteomes" id="UP000043699">
    <property type="component" value="Unassembled WGS sequence"/>
</dbReference>
<evidence type="ECO:0000256" key="9">
    <source>
        <dbReference type="ARBA" id="ARBA00022840"/>
    </source>
</evidence>
<keyword evidence="7" id="KW-0547">Nucleotide-binding</keyword>
<keyword evidence="11" id="KW-0902">Two-component regulatory system</keyword>
<dbReference type="GO" id="GO:0000155">
    <property type="term" value="F:phosphorelay sensor kinase activity"/>
    <property type="evidence" value="ECO:0007669"/>
    <property type="project" value="InterPro"/>
</dbReference>
<feature type="transmembrane region" description="Helical" evidence="13">
    <location>
        <begin position="35"/>
        <end position="57"/>
    </location>
</feature>